<dbReference type="InterPro" id="IPR002772">
    <property type="entry name" value="Glyco_hydro_3_C"/>
</dbReference>
<evidence type="ECO:0000256" key="12">
    <source>
        <dbReference type="ARBA" id="ARBA00023295"/>
    </source>
</evidence>
<dbReference type="InterPro" id="IPR026891">
    <property type="entry name" value="Fn3-like"/>
</dbReference>
<dbReference type="PANTHER" id="PTHR42715">
    <property type="entry name" value="BETA-GLUCOSIDASE"/>
    <property type="match status" value="1"/>
</dbReference>
<evidence type="ECO:0000256" key="6">
    <source>
        <dbReference type="ARBA" id="ARBA00022525"/>
    </source>
</evidence>
<evidence type="ECO:0000256" key="11">
    <source>
        <dbReference type="ARBA" id="ARBA00023277"/>
    </source>
</evidence>
<dbReference type="PRINTS" id="PR00133">
    <property type="entry name" value="GLHYDRLASE3"/>
</dbReference>
<dbReference type="GO" id="GO:0030245">
    <property type="term" value="P:cellulose catabolic process"/>
    <property type="evidence" value="ECO:0007669"/>
    <property type="project" value="UniProtKB-KW"/>
</dbReference>
<comment type="pathway">
    <text evidence="3">Glycan metabolism; cellulose degradation.</text>
</comment>
<evidence type="ECO:0000256" key="9">
    <source>
        <dbReference type="ARBA" id="ARBA00023001"/>
    </source>
</evidence>
<dbReference type="Gene3D" id="2.60.40.10">
    <property type="entry name" value="Immunoglobulins"/>
    <property type="match status" value="1"/>
</dbReference>
<proteinExistence type="inferred from homology"/>
<dbReference type="InterPro" id="IPR001764">
    <property type="entry name" value="Glyco_hydro_3_N"/>
</dbReference>
<dbReference type="Gene3D" id="3.40.50.1700">
    <property type="entry name" value="Glycoside hydrolase family 3 C-terminal domain"/>
    <property type="match status" value="1"/>
</dbReference>
<dbReference type="Proteomes" id="UP000235672">
    <property type="component" value="Unassembled WGS sequence"/>
</dbReference>
<evidence type="ECO:0000259" key="15">
    <source>
        <dbReference type="SMART" id="SM01217"/>
    </source>
</evidence>
<protein>
    <recommendedName>
        <fullName evidence="5">beta-glucosidase</fullName>
        <ecNumber evidence="5">3.2.1.21</ecNumber>
    </recommendedName>
</protein>
<dbReference type="FunFam" id="3.40.50.1700:FF:000003">
    <property type="entry name" value="Probable beta-glucosidase"/>
    <property type="match status" value="1"/>
</dbReference>
<dbReference type="InterPro" id="IPR013783">
    <property type="entry name" value="Ig-like_fold"/>
</dbReference>
<feature type="domain" description="Fibronectin type III-like" evidence="15">
    <location>
        <begin position="642"/>
        <end position="715"/>
    </location>
</feature>
<dbReference type="GO" id="GO:0005576">
    <property type="term" value="C:extracellular region"/>
    <property type="evidence" value="ECO:0007669"/>
    <property type="project" value="UniProtKB-SubCell"/>
</dbReference>
<evidence type="ECO:0000313" key="16">
    <source>
        <dbReference type="EMBL" id="PMD16977.1"/>
    </source>
</evidence>
<evidence type="ECO:0000256" key="4">
    <source>
        <dbReference type="ARBA" id="ARBA00005336"/>
    </source>
</evidence>
<dbReference type="Pfam" id="PF14310">
    <property type="entry name" value="Fn3-like"/>
    <property type="match status" value="1"/>
</dbReference>
<comment type="subcellular location">
    <subcellularLocation>
        <location evidence="2">Secreted</location>
    </subcellularLocation>
</comment>
<feature type="signal peptide" evidence="14">
    <location>
        <begin position="1"/>
        <end position="18"/>
    </location>
</feature>
<keyword evidence="9" id="KW-0136">Cellulose degradation</keyword>
<feature type="chain" id="PRO_5014375116" description="beta-glucosidase" evidence="14">
    <location>
        <begin position="19"/>
        <end position="726"/>
    </location>
</feature>
<comment type="catalytic activity">
    <reaction evidence="1">
        <text>Hydrolysis of terminal, non-reducing beta-D-glucosyl residues with release of beta-D-glucose.</text>
        <dbReference type="EC" id="3.2.1.21"/>
    </reaction>
</comment>
<keyword evidence="7 14" id="KW-0732">Signal</keyword>
<comment type="similarity">
    <text evidence="4">Belongs to the glycosyl hydrolase 3 family.</text>
</comment>
<dbReference type="Pfam" id="PF01915">
    <property type="entry name" value="Glyco_hydro_3_C"/>
    <property type="match status" value="1"/>
</dbReference>
<keyword evidence="10" id="KW-0325">Glycoprotein</keyword>
<evidence type="ECO:0000256" key="7">
    <source>
        <dbReference type="ARBA" id="ARBA00022729"/>
    </source>
</evidence>
<name>A0A2J6PSH2_9HELO</name>
<reference evidence="16 17" key="1">
    <citation type="submission" date="2016-05" db="EMBL/GenBank/DDBJ databases">
        <title>A degradative enzymes factory behind the ericoid mycorrhizal symbiosis.</title>
        <authorList>
            <consortium name="DOE Joint Genome Institute"/>
            <person name="Martino E."/>
            <person name="Morin E."/>
            <person name="Grelet G."/>
            <person name="Kuo A."/>
            <person name="Kohler A."/>
            <person name="Daghino S."/>
            <person name="Barry K."/>
            <person name="Choi C."/>
            <person name="Cichocki N."/>
            <person name="Clum A."/>
            <person name="Copeland A."/>
            <person name="Hainaut M."/>
            <person name="Haridas S."/>
            <person name="Labutti K."/>
            <person name="Lindquist E."/>
            <person name="Lipzen A."/>
            <person name="Khouja H.-R."/>
            <person name="Murat C."/>
            <person name="Ohm R."/>
            <person name="Olson A."/>
            <person name="Spatafora J."/>
            <person name="Veneault-Fourrey C."/>
            <person name="Henrissat B."/>
            <person name="Grigoriev I."/>
            <person name="Martin F."/>
            <person name="Perotto S."/>
        </authorList>
    </citation>
    <scope>NUCLEOTIDE SEQUENCE [LARGE SCALE GENOMIC DNA]</scope>
    <source>
        <strain evidence="16 17">UAMH 7357</strain>
    </source>
</reference>
<accession>A0A2J6PSH2</accession>
<sequence length="726" mass="76047">MSSLLFPILLTAAAYAKAKTALAKLTNTNKAALATGMGWEKGPCVGNIAAITAIGFPELCLQDGPLGVRYAPGVTAFPAGITTGSTWDTSLMYARGNALGTESKALGVHVQLGPVAGPLGKIPQVEYEMHLSDWKLNRIGWKELGSFSNDPYLAGVAMAQTVTGMQAASVQACAKHFIGNEQEHDRSSMSSNIDDRALHELYLWPFTEAVKANVSFVMCSYNKVGPAWACENGTLITNILKNELDFQGWVVSDWAAQHTTVGSSNAGIDMSMPGDNFGDNKFVWGVALVSAVSSNQVAQSRLDDIALCILAGWYFLGQENSYPTITGWSSWSTATSGAPSVSGTHNTVAQAIARDGIVLLKNSNNALPLKKPASLAVVGYDAVLNPQGANACVDRDCDNRTLAKGWDSGTAQFPHLIAPLDAIKAQASTDGTVLATSTSDTPSAGDSAAASAATALVFINADLGEGYITVEGNAGDCNNLDSWHNGNDLAAAVAALNKKTIVVIHSVGPLILESILTLPSVVAVVWAGIPSQESGNGLVDVLYGSTNPSGKLPFTIAKAAADYGTSGLFIDYRHFDKNSIVPRYEFGFGLSYTMFSYSNLFISALRAATPSAGIAPGGLKSLYDVAATVSATITNGTVEGKEVAQLYVSLPSDSAGASGNPIKQLRGFSKLDLKPGGSGKVVFELRRKDLSFWDTGNKSWIVPTEKFGVVIGASCRDGRLTGTLGS</sequence>
<organism evidence="16 17">
    <name type="scientific">Hyaloscypha hepaticicola</name>
    <dbReference type="NCBI Taxonomy" id="2082293"/>
    <lineage>
        <taxon>Eukaryota</taxon>
        <taxon>Fungi</taxon>
        <taxon>Dikarya</taxon>
        <taxon>Ascomycota</taxon>
        <taxon>Pezizomycotina</taxon>
        <taxon>Leotiomycetes</taxon>
        <taxon>Helotiales</taxon>
        <taxon>Hyaloscyphaceae</taxon>
        <taxon>Hyaloscypha</taxon>
    </lineage>
</organism>
<dbReference type="InterPro" id="IPR050288">
    <property type="entry name" value="Cellulose_deg_GH3"/>
</dbReference>
<evidence type="ECO:0000256" key="3">
    <source>
        <dbReference type="ARBA" id="ARBA00004987"/>
    </source>
</evidence>
<keyword evidence="6" id="KW-0964">Secreted</keyword>
<evidence type="ECO:0000256" key="5">
    <source>
        <dbReference type="ARBA" id="ARBA00012744"/>
    </source>
</evidence>
<dbReference type="GO" id="GO:0008422">
    <property type="term" value="F:beta-glucosidase activity"/>
    <property type="evidence" value="ECO:0007669"/>
    <property type="project" value="UniProtKB-EC"/>
</dbReference>
<dbReference type="EMBL" id="KZ613502">
    <property type="protein sequence ID" value="PMD16977.1"/>
    <property type="molecule type" value="Genomic_DNA"/>
</dbReference>
<dbReference type="AlphaFoldDB" id="A0A2J6PSH2"/>
<evidence type="ECO:0000256" key="1">
    <source>
        <dbReference type="ARBA" id="ARBA00000448"/>
    </source>
</evidence>
<keyword evidence="13" id="KW-0624">Polysaccharide degradation</keyword>
<evidence type="ECO:0000313" key="17">
    <source>
        <dbReference type="Proteomes" id="UP000235672"/>
    </source>
</evidence>
<evidence type="ECO:0000256" key="8">
    <source>
        <dbReference type="ARBA" id="ARBA00022801"/>
    </source>
</evidence>
<dbReference type="PANTHER" id="PTHR42715:SF28">
    <property type="entry name" value="BETA-GLUCOSIDASE L-RELATED"/>
    <property type="match status" value="1"/>
</dbReference>
<dbReference type="InterPro" id="IPR036881">
    <property type="entry name" value="Glyco_hydro_3_C_sf"/>
</dbReference>
<keyword evidence="12" id="KW-0326">Glycosidase</keyword>
<dbReference type="InterPro" id="IPR036962">
    <property type="entry name" value="Glyco_hydro_3_N_sf"/>
</dbReference>
<gene>
    <name evidence="16" type="ORF">NA56DRAFT_673043</name>
</gene>
<evidence type="ECO:0000256" key="10">
    <source>
        <dbReference type="ARBA" id="ARBA00023180"/>
    </source>
</evidence>
<dbReference type="SMART" id="SM01217">
    <property type="entry name" value="Fn3_like"/>
    <property type="match status" value="1"/>
</dbReference>
<dbReference type="InterPro" id="IPR017853">
    <property type="entry name" value="GH"/>
</dbReference>
<dbReference type="Gene3D" id="3.20.20.300">
    <property type="entry name" value="Glycoside hydrolase, family 3, N-terminal domain"/>
    <property type="match status" value="1"/>
</dbReference>
<dbReference type="FunFam" id="3.20.20.300:FF:000002">
    <property type="entry name" value="Probable beta-glucosidase"/>
    <property type="match status" value="1"/>
</dbReference>
<dbReference type="SUPFAM" id="SSF51445">
    <property type="entry name" value="(Trans)glycosidases"/>
    <property type="match status" value="1"/>
</dbReference>
<evidence type="ECO:0000256" key="13">
    <source>
        <dbReference type="ARBA" id="ARBA00023326"/>
    </source>
</evidence>
<evidence type="ECO:0000256" key="2">
    <source>
        <dbReference type="ARBA" id="ARBA00004613"/>
    </source>
</evidence>
<dbReference type="OrthoDB" id="434at2759"/>
<dbReference type="Pfam" id="PF00933">
    <property type="entry name" value="Glyco_hydro_3"/>
    <property type="match status" value="1"/>
</dbReference>
<keyword evidence="17" id="KW-1185">Reference proteome</keyword>
<dbReference type="EC" id="3.2.1.21" evidence="5"/>
<dbReference type="STRING" id="1745343.A0A2J6PSH2"/>
<keyword evidence="11" id="KW-0119">Carbohydrate metabolism</keyword>
<keyword evidence="8 16" id="KW-0378">Hydrolase</keyword>
<dbReference type="SUPFAM" id="SSF52279">
    <property type="entry name" value="Beta-D-glucan exohydrolase, C-terminal domain"/>
    <property type="match status" value="1"/>
</dbReference>
<evidence type="ECO:0000256" key="14">
    <source>
        <dbReference type="SAM" id="SignalP"/>
    </source>
</evidence>